<dbReference type="AlphaFoldDB" id="A0A1Y5PLU3"/>
<reference evidence="1" key="1">
    <citation type="submission" date="2016-03" db="EMBL/GenBank/DDBJ databases">
        <authorList>
            <person name="Ploux O."/>
        </authorList>
    </citation>
    <scope>NUCLEOTIDE SEQUENCE</scope>
    <source>
        <strain evidence="1">UC10</strain>
    </source>
</reference>
<proteinExistence type="predicted"/>
<protein>
    <submittedName>
        <fullName evidence="1">Uncharacterized protein</fullName>
    </submittedName>
</protein>
<gene>
    <name evidence="1" type="ORF">MHPYR_860006</name>
</gene>
<organism evidence="1">
    <name type="scientific">uncultured Mycobacterium sp</name>
    <dbReference type="NCBI Taxonomy" id="171292"/>
    <lineage>
        <taxon>Bacteria</taxon>
        <taxon>Bacillati</taxon>
        <taxon>Actinomycetota</taxon>
        <taxon>Actinomycetes</taxon>
        <taxon>Mycobacteriales</taxon>
        <taxon>Mycobacteriaceae</taxon>
        <taxon>Mycobacterium</taxon>
        <taxon>environmental samples</taxon>
    </lineage>
</organism>
<name>A0A1Y5PLU3_9MYCO</name>
<accession>A0A1Y5PLU3</accession>
<sequence length="75" mass="8299">MPRCRRQHRAPGTGYFVTVMYWGPSGPDLVRLGIPARWLSDSSAGKVHVCSERVKLTCGVRDASDVTLEPGSRDR</sequence>
<dbReference type="EMBL" id="FLQS01000085">
    <property type="protein sequence ID" value="SBS79635.1"/>
    <property type="molecule type" value="Genomic_DNA"/>
</dbReference>
<evidence type="ECO:0000313" key="1">
    <source>
        <dbReference type="EMBL" id="SBS79635.1"/>
    </source>
</evidence>